<name>A0A0F9TR22_9ZZZZ</name>
<organism evidence="1">
    <name type="scientific">marine sediment metagenome</name>
    <dbReference type="NCBI Taxonomy" id="412755"/>
    <lineage>
        <taxon>unclassified sequences</taxon>
        <taxon>metagenomes</taxon>
        <taxon>ecological metagenomes</taxon>
    </lineage>
</organism>
<proteinExistence type="predicted"/>
<comment type="caution">
    <text evidence="1">The sequence shown here is derived from an EMBL/GenBank/DDBJ whole genome shotgun (WGS) entry which is preliminary data.</text>
</comment>
<gene>
    <name evidence="1" type="ORF">LCGC14_0297530</name>
</gene>
<dbReference type="EMBL" id="LAZR01000183">
    <property type="protein sequence ID" value="KKN83515.1"/>
    <property type="molecule type" value="Genomic_DNA"/>
</dbReference>
<reference evidence="1" key="1">
    <citation type="journal article" date="2015" name="Nature">
        <title>Complex archaea that bridge the gap between prokaryotes and eukaryotes.</title>
        <authorList>
            <person name="Spang A."/>
            <person name="Saw J.H."/>
            <person name="Jorgensen S.L."/>
            <person name="Zaremba-Niedzwiedzka K."/>
            <person name="Martijn J."/>
            <person name="Lind A.E."/>
            <person name="van Eijk R."/>
            <person name="Schleper C."/>
            <person name="Guy L."/>
            <person name="Ettema T.J."/>
        </authorList>
    </citation>
    <scope>NUCLEOTIDE SEQUENCE</scope>
</reference>
<accession>A0A0F9TR22</accession>
<dbReference type="AlphaFoldDB" id="A0A0F9TR22"/>
<sequence length="210" mass="22890">MSLWKLINGRWGSGAGQTDEIRIDASTNALITMDHELHEIHAGGSFTVHVDNTTANTDDHRTLLGFETPAGTKWAHMIVLIGASNPAEAFFYEGITIDDDEGVELTIEDRNRNTDNTSVLLSFENPAVAGLVTWMNETQLATANFVSGTILDHFQVIAGSGPKALGGTSRSTEEWILKPSTKYAVVIQNVGASTNLHEIHLDWDEDTDIN</sequence>
<protein>
    <submittedName>
        <fullName evidence="1">Uncharacterized protein</fullName>
    </submittedName>
</protein>
<evidence type="ECO:0000313" key="1">
    <source>
        <dbReference type="EMBL" id="KKN83515.1"/>
    </source>
</evidence>